<accession>A0A2S7I3B9</accession>
<dbReference type="Proteomes" id="UP000238565">
    <property type="component" value="Unassembled WGS sequence"/>
</dbReference>
<dbReference type="InterPro" id="IPR036465">
    <property type="entry name" value="vWFA_dom_sf"/>
</dbReference>
<reference evidence="2 3" key="1">
    <citation type="submission" date="2018-02" db="EMBL/GenBank/DDBJ databases">
        <title>Draft genome sequence of bacterial isolates from marine environment.</title>
        <authorList>
            <person name="Singh S.K."/>
            <person name="Hill R."/>
            <person name="Major S."/>
            <person name="Cai H."/>
            <person name="Li Y."/>
        </authorList>
    </citation>
    <scope>NUCLEOTIDE SEQUENCE [LARGE SCALE GENOMIC DNA]</scope>
    <source>
        <strain evidence="2 3">IMET F</strain>
    </source>
</reference>
<dbReference type="Gene3D" id="3.40.50.410">
    <property type="entry name" value="von Willebrand factor, type A domain"/>
    <property type="match status" value="1"/>
</dbReference>
<feature type="domain" description="VWFA" evidence="1">
    <location>
        <begin position="431"/>
        <end position="629"/>
    </location>
</feature>
<dbReference type="RefSeq" id="WP_104793985.1">
    <property type="nucleotide sequence ID" value="NZ_PTPZ01000006.1"/>
</dbReference>
<dbReference type="PROSITE" id="PS50234">
    <property type="entry name" value="VWFA"/>
    <property type="match status" value="1"/>
</dbReference>
<dbReference type="EMBL" id="PTPZ01000006">
    <property type="protein sequence ID" value="PPZ90975.1"/>
    <property type="molecule type" value="Genomic_DNA"/>
</dbReference>
<dbReference type="InterPro" id="IPR002035">
    <property type="entry name" value="VWF_A"/>
</dbReference>
<organism evidence="2 3">
    <name type="scientific">Cloacibacterium normanense</name>
    <dbReference type="NCBI Taxonomy" id="237258"/>
    <lineage>
        <taxon>Bacteria</taxon>
        <taxon>Pseudomonadati</taxon>
        <taxon>Bacteroidota</taxon>
        <taxon>Flavobacteriia</taxon>
        <taxon>Flavobacteriales</taxon>
        <taxon>Weeksellaceae</taxon>
    </lineage>
</organism>
<dbReference type="SUPFAM" id="SSF53300">
    <property type="entry name" value="vWA-like"/>
    <property type="match status" value="1"/>
</dbReference>
<evidence type="ECO:0000313" key="2">
    <source>
        <dbReference type="EMBL" id="PPZ90975.1"/>
    </source>
</evidence>
<proteinExistence type="predicted"/>
<name>A0A2S7I3B9_9FLAO</name>
<protein>
    <recommendedName>
        <fullName evidence="1">VWFA domain-containing protein</fullName>
    </recommendedName>
</protein>
<comment type="caution">
    <text evidence="2">The sequence shown here is derived from an EMBL/GenBank/DDBJ whole genome shotgun (WGS) entry which is preliminary data.</text>
</comment>
<gene>
    <name evidence="2" type="ORF">C3729_09850</name>
</gene>
<sequence>MSFIKRYNKSSNYKYLYSCKFFELPSYPGGDGGENRIFSIGNISGNGLITCSNENGDILWEKSYSIQNFGGLTFHKIIQKIVPNYIGDQYYYFVLGSVSGMSYSNKYIFSINPNNGNIIWCKQIGSIDTTEHVFISANKTDVASFFLCTSDKNQQDFRQTIVSEISVDGNMINQKLLNDSSLIINDFQAYDEGVVLGGRILYQNQEFDTSVGIIINLNTALSITDSFILNPTQMSISNSTIHSVKFRNNMYIASGYSGSTNNLFTFISNIGAQQYKLNTLANSSGRSSQIEYNELNQQIYLLSKTSDESIISLIDENGVGNILWNKRIIFSDNSSKILSLSFNDYEQSIMAVGEDYISSIIINTSSDFNSCKTVEISNNDFYEDRIDVLGYGLDILNSSMNLSSILANTTSILDETQQDLCVGNTSECPINLALVIDESGSISSTEAAEIKNGLLSFINNQLNGNITLSLIGMSNSDSGIRTDHILSKNIKDFKINFENWINQYRNRNVNSESDYWNSGLEEVKKLPIQDLVVIITDGCQVNQISTLKSNYQFVNSNSHIFVYGISQLNNSYYYNGSEFTYNLGEALQVYLSRNSIIKTNTNNILSSDYLPLQNFQDLGSALNELANELNIAQVGCIANLEIVENHLTIPTLFNGITINGNAGRISIKNKSRIPYKLAKNSKIHKSNEIGGLIFTIDSDVDINILPQEVKEINIRITGTPNYAKSYSELIYINDSIKNPSSFKIQFEVRQIIDPNDPKTKLQSPEFFMQAVGSNGVTETKGVHLRWEFGDEFGENHIPKGNLATSTNFYNRPNDFVNVYRAPYNKVQYIIDFSKTPDFVNPLKYYWIYKYADNRSVYVYFKNKTLFRNALSQVSPQTNPLGFIQAYGGIIEVENKVDLFFGAELEISNKNENSSLQLEGLSLAKRDTYNSKVLSYRKLYKSTDLNTVPSLRIENGRSLRFRVKDCQVSKISFEYYKDFISNSNSIGWSRIGSYSLSLDDNLVFSRLEPNTSDNRVHGRWKKYNDDHYVNINNYKHKWNVDPSVEANSWERSIKKTVEKYIELSEIKPKAKEVFNFNQVEPNAQNDDEGGYQSYPDENSEVSNLDLLKLAALDFHVARMLGMGTMDINPNIFDGQYVYIAEYDKKENLASAKISGDELTVKQLSMSLPVSVSEERKPLSVDISEIKFGLPAENPEKSDLYDENGYTKDGKKRVISIYAKESFKYEVYPPFFDSFKEFDASKFTVPIYAGLEHRHYVNAQNPIIWQSPELSHDSEYFIYGSETIGETLPILLAEENKALYVHFHNLKGKYFYASYGIDWFSRASDVPNNPSSEQVKVVITDLKPANTLLPPTGINCQLIKEENPLMFTSVSEQDRLKTIPESSDNTLVRLLFDYNAEQDIKIYNVDSENEPVFPDNEEVFADQIEIFYRSSTPKSITAKVTSLTDLPNNLLLMQVSTNSYTMASTGEVYESKYPSGTSATNFVGGIFLMNQQAYVIDSIEAGTKNLKFNIYKKEASDLLLSGKYSDLSATSLKNKLLLEITQFTNASNTVISDGMFVATENMQTPSNWGIKNPNQLKVKLGNADWVVNKELITITSEDGNTQKFIEKTRGFWKEAIVTEFMEDHALINDEGKYIDEDGAIVSNPVVKKIHKGIYKIEFNNFKLPQHEQFSSNAKSVEWFNGFVRLFKISDINNDGKYIAPRTSLKVFKTENIGDSTKDLILYVIDENFKFDYKTGTVLNPNLNREFLLGNNVLINYYPSYRVYLYSDISNDLTKSKVYGDKDVNYSIFGLRSIDTLYKDNNNLYYASRFCPPSILLAQKTIVPQRPKQPKGALYTTRPDFYGKATYTFQVEFEDNPFAVQFYRADDNTLLNALYNTETIEYINRELEMRGGKNEIAFAERWQDFLNYSEDKMEYEPLPHLGKWGWALPQPDNKELFDNINYFIKQHNSFYKLTESDNRLLTEEDYGVLPFDSEIIKIISGILDKPIFFRDFVKEYLYSAFLPLTEVPVVYDQIYGGDYVPTNKKQNLRDKDGVLLKPNSTQKDANGFVIKAAGDEFEMAPMMKGISDKKVSFTDFTIDATTDSFYFYVAREIGSAMKFGEFSPVIGPVKVVDANAPEAPKINSALPVLGNSVLGITPKIKIEIHAYPDVQKIKRVNLYRTTERINAQAIMHMDLVKTIDISNFSLEDSNIWTIYDEFDSFDKVPYGEAIYYRITVEKRIEYAKADYVSGGENPELVIDYVPSQPSKIISTLIVESQNPESPTPKFVTDEVLENASSINYGGLTWGHTLYRGKYHVYKMSAQGNWSEIAKLEINPSNPNQFTLYRLENGNWNKIEDLQAKSNEIFITLSQLNLLPLTIKDSQGNSIYHHFKVIAENNSNMLSSQENILTIFNNDNAIQLDGISSDGIDGMITDQTFIIR</sequence>
<evidence type="ECO:0000313" key="3">
    <source>
        <dbReference type="Proteomes" id="UP000238565"/>
    </source>
</evidence>
<evidence type="ECO:0000259" key="1">
    <source>
        <dbReference type="PROSITE" id="PS50234"/>
    </source>
</evidence>